<keyword evidence="2" id="KW-1185">Reference proteome</keyword>
<gene>
    <name evidence="1" type="ORF">DY262_14110</name>
</gene>
<dbReference type="RefSeq" id="WP_116959691.1">
    <property type="nucleotide sequence ID" value="NZ_QVLS01000008.1"/>
</dbReference>
<dbReference type="PANTHER" id="PTHR43737:SF1">
    <property type="entry name" value="DUF1501 DOMAIN-CONTAINING PROTEIN"/>
    <property type="match status" value="1"/>
</dbReference>
<evidence type="ECO:0000313" key="1">
    <source>
        <dbReference type="EMBL" id="RFP77882.1"/>
    </source>
</evidence>
<organism evidence="1 2">
    <name type="scientific">Hydrogenophaga borbori</name>
    <dbReference type="NCBI Taxonomy" id="2294117"/>
    <lineage>
        <taxon>Bacteria</taxon>
        <taxon>Pseudomonadati</taxon>
        <taxon>Pseudomonadota</taxon>
        <taxon>Betaproteobacteria</taxon>
        <taxon>Burkholderiales</taxon>
        <taxon>Comamonadaceae</taxon>
        <taxon>Hydrogenophaga</taxon>
    </lineage>
</organism>
<comment type="caution">
    <text evidence="1">The sequence shown here is derived from an EMBL/GenBank/DDBJ whole genome shotgun (WGS) entry which is preliminary data.</text>
</comment>
<dbReference type="EMBL" id="QVLS01000008">
    <property type="protein sequence ID" value="RFP77882.1"/>
    <property type="molecule type" value="Genomic_DNA"/>
</dbReference>
<protein>
    <submittedName>
        <fullName evidence="1">DUF1501 domain-containing protein</fullName>
    </submittedName>
</protein>
<sequence>MHFIAPARHTRRAFLRRAGQLAFTGTALPTVMNLAAIGEAAAFDATDYKALVCVFLFGGNDYANTVINYDATSHAQYAAIRGGIAIPRADLAATVLNPAVPLPDGKQYALHPAMTGLANLFNTGAAAVQLNVGPLVVPLTRQQYNSNSASFPRPPKLFSHNDQQSVWMSSAAEGSTTGWGGQVGDLARSSNTNSVLTCVSVAGNTVFLSGDEALSYQVGSGGAVRINCLNGNVYGSPAVRSALVDIAMQTRAHALENEYNLVTARAYGTEGAITSALNAFPANTAPFSGFPANNGLASQLRLVARLIAARNQLGSRRQVFFVSLGGFDLHDNLLNGQAGLMERLSGALTAFYDATVQLGVADKVTAFTASDFGRTLTSNGDGSDHGWGSHHLMVGGAVRGRAFYGKAPPVSVTNSTSDSFDQWHVGQGRLLPSTSVSQYAATLAQWFGVSGGELGQVLPYIGNFNSVDYPGNLGFMA</sequence>
<evidence type="ECO:0000313" key="2">
    <source>
        <dbReference type="Proteomes" id="UP000261931"/>
    </source>
</evidence>
<dbReference type="Proteomes" id="UP000261931">
    <property type="component" value="Unassembled WGS sequence"/>
</dbReference>
<reference evidence="1 2" key="1">
    <citation type="submission" date="2018-08" db="EMBL/GenBank/DDBJ databases">
        <title>Hydrogenophaga sp. LA-38 isolated from sludge.</title>
        <authorList>
            <person name="Im W.-T."/>
        </authorList>
    </citation>
    <scope>NUCLEOTIDE SEQUENCE [LARGE SCALE GENOMIC DNA]</scope>
    <source>
        <strain evidence="1 2">LA-38</strain>
    </source>
</reference>
<dbReference type="InterPro" id="IPR010869">
    <property type="entry name" value="DUF1501"/>
</dbReference>
<name>A0A372EHF0_9BURK</name>
<proteinExistence type="predicted"/>
<dbReference type="Pfam" id="PF07394">
    <property type="entry name" value="DUF1501"/>
    <property type="match status" value="1"/>
</dbReference>
<dbReference type="PANTHER" id="PTHR43737">
    <property type="entry name" value="BLL7424 PROTEIN"/>
    <property type="match status" value="1"/>
</dbReference>
<dbReference type="AlphaFoldDB" id="A0A372EHF0"/>
<accession>A0A372EHF0</accession>